<feature type="domain" description="SAM" evidence="1">
    <location>
        <begin position="23"/>
        <end position="87"/>
    </location>
</feature>
<dbReference type="PANTHER" id="PTHR46829:SF1">
    <property type="entry name" value="STERILE ALPHA MOTIF DOMAIN-CONTAINING PROTEIN 15"/>
    <property type="match status" value="1"/>
</dbReference>
<reference evidence="2" key="1">
    <citation type="submission" date="2020-06" db="EMBL/GenBank/DDBJ databases">
        <title>Draft genome of Bugula neritina, a colonial animal packing powerful symbionts and potential medicines.</title>
        <authorList>
            <person name="Rayko M."/>
        </authorList>
    </citation>
    <scope>NUCLEOTIDE SEQUENCE [LARGE SCALE GENOMIC DNA]</scope>
    <source>
        <strain evidence="2">Kwan_BN1</strain>
    </source>
</reference>
<evidence type="ECO:0000313" key="3">
    <source>
        <dbReference type="Proteomes" id="UP000593567"/>
    </source>
</evidence>
<dbReference type="InterPro" id="IPR001660">
    <property type="entry name" value="SAM"/>
</dbReference>
<dbReference type="Gene3D" id="1.10.150.50">
    <property type="entry name" value="Transcription Factor, Ets-1"/>
    <property type="match status" value="1"/>
</dbReference>
<evidence type="ECO:0000259" key="1">
    <source>
        <dbReference type="PROSITE" id="PS50105"/>
    </source>
</evidence>
<name>A0A7J7JAE1_BUGNE</name>
<dbReference type="InterPro" id="IPR013761">
    <property type="entry name" value="SAM/pointed_sf"/>
</dbReference>
<comment type="caution">
    <text evidence="2">The sequence shown here is derived from an EMBL/GenBank/DDBJ whole genome shotgun (WGS) entry which is preliminary data.</text>
</comment>
<gene>
    <name evidence="2" type="ORF">EB796_018491</name>
</gene>
<protein>
    <submittedName>
        <fullName evidence="2">SAMD15</fullName>
    </submittedName>
</protein>
<proteinExistence type="predicted"/>
<accession>A0A7J7JAE1</accession>
<dbReference type="PROSITE" id="PS50105">
    <property type="entry name" value="SAM_DOMAIN"/>
    <property type="match status" value="1"/>
</dbReference>
<dbReference type="AlphaFoldDB" id="A0A7J7JAE1"/>
<dbReference type="PANTHER" id="PTHR46829">
    <property type="entry name" value="STERILE ALPHA MOTIF DOMAIN-CONTAINING PROTEIN 15"/>
    <property type="match status" value="1"/>
</dbReference>
<evidence type="ECO:0000313" key="2">
    <source>
        <dbReference type="EMBL" id="KAF6023200.1"/>
    </source>
</evidence>
<dbReference type="SUPFAM" id="SSF47769">
    <property type="entry name" value="SAM/Pointed domain"/>
    <property type="match status" value="1"/>
</dbReference>
<dbReference type="EMBL" id="VXIV02002748">
    <property type="protein sequence ID" value="KAF6023200.1"/>
    <property type="molecule type" value="Genomic_DNA"/>
</dbReference>
<organism evidence="2 3">
    <name type="scientific">Bugula neritina</name>
    <name type="common">Brown bryozoan</name>
    <name type="synonym">Sertularia neritina</name>
    <dbReference type="NCBI Taxonomy" id="10212"/>
    <lineage>
        <taxon>Eukaryota</taxon>
        <taxon>Metazoa</taxon>
        <taxon>Spiralia</taxon>
        <taxon>Lophotrochozoa</taxon>
        <taxon>Bryozoa</taxon>
        <taxon>Gymnolaemata</taxon>
        <taxon>Cheilostomatida</taxon>
        <taxon>Flustrina</taxon>
        <taxon>Buguloidea</taxon>
        <taxon>Bugulidae</taxon>
        <taxon>Bugula</taxon>
    </lineage>
</organism>
<dbReference type="Proteomes" id="UP000593567">
    <property type="component" value="Unassembled WGS sequence"/>
</dbReference>
<dbReference type="Pfam" id="PF00536">
    <property type="entry name" value="SAM_1"/>
    <property type="match status" value="1"/>
</dbReference>
<dbReference type="SMART" id="SM00454">
    <property type="entry name" value="SAM"/>
    <property type="match status" value="1"/>
</dbReference>
<sequence length="148" mass="17082">MSRTGSAIIEDLKDSRVPPCLYWSVEQVSEWVASELGLEEYKECFEKNKVDGRMLVFVTSSTLPQIGVTDFEHIKIISRGVRDILQLEDPFWNRSISLPPRDQKGMYIESKAVRGQHADGLTYQLYLDTHEEPLWQPPLNNHCQLLPH</sequence>
<dbReference type="OrthoDB" id="6133291at2759"/>
<keyword evidence="3" id="KW-1185">Reference proteome</keyword>